<feature type="compositionally biased region" description="Basic and acidic residues" evidence="1">
    <location>
        <begin position="375"/>
        <end position="384"/>
    </location>
</feature>
<feature type="compositionally biased region" description="Low complexity" evidence="1">
    <location>
        <begin position="188"/>
        <end position="205"/>
    </location>
</feature>
<feature type="compositionally biased region" description="Low complexity" evidence="1">
    <location>
        <begin position="133"/>
        <end position="158"/>
    </location>
</feature>
<dbReference type="EMBL" id="NQIK02000007">
    <property type="protein sequence ID" value="KAF7568594.1"/>
    <property type="molecule type" value="Genomic_DNA"/>
</dbReference>
<feature type="compositionally biased region" description="Polar residues" evidence="1">
    <location>
        <begin position="271"/>
        <end position="288"/>
    </location>
</feature>
<feature type="compositionally biased region" description="Low complexity" evidence="1">
    <location>
        <begin position="483"/>
        <end position="501"/>
    </location>
</feature>
<feature type="region of interest" description="Disordered" evidence="1">
    <location>
        <begin position="470"/>
        <end position="510"/>
    </location>
</feature>
<evidence type="ECO:0000256" key="1">
    <source>
        <dbReference type="SAM" id="MobiDB-lite"/>
    </source>
</evidence>
<feature type="compositionally biased region" description="Polar residues" evidence="1">
    <location>
        <begin position="112"/>
        <end position="132"/>
    </location>
</feature>
<dbReference type="OrthoDB" id="3800554at2759"/>
<reference evidence="2 3" key="1">
    <citation type="journal article" date="2018" name="BMC Genomics">
        <title>Comparative genomics of the wheat fungal pathogen Pyrenophora tritici-repentis reveals chromosomal variations and genome plasticity.</title>
        <authorList>
            <person name="Moolhuijzen P."/>
            <person name="See P.T."/>
            <person name="Hane J.K."/>
            <person name="Shi G."/>
            <person name="Liu Z."/>
            <person name="Oliver R.P."/>
            <person name="Moffat C.S."/>
        </authorList>
    </citation>
    <scope>NUCLEOTIDE SEQUENCE [LARGE SCALE GENOMIC DNA]</scope>
    <source>
        <strain evidence="2">M4</strain>
    </source>
</reference>
<dbReference type="AlphaFoldDB" id="A0A2W1GR22"/>
<protein>
    <submittedName>
        <fullName evidence="2">Uncharacterized protein</fullName>
    </submittedName>
</protein>
<dbReference type="GeneID" id="6349228"/>
<dbReference type="Proteomes" id="UP000245464">
    <property type="component" value="Chromosome 7"/>
</dbReference>
<accession>A0A2W1GR22</accession>
<feature type="compositionally biased region" description="Low complexity" evidence="1">
    <location>
        <begin position="1"/>
        <end position="21"/>
    </location>
</feature>
<feature type="compositionally biased region" description="Low complexity" evidence="1">
    <location>
        <begin position="406"/>
        <end position="415"/>
    </location>
</feature>
<dbReference type="KEGG" id="ptrr:6349228"/>
<feature type="region of interest" description="Disordered" evidence="1">
    <location>
        <begin position="109"/>
        <end position="205"/>
    </location>
</feature>
<dbReference type="RefSeq" id="XP_001941247.1">
    <property type="nucleotide sequence ID" value="XM_001941212.1"/>
</dbReference>
<evidence type="ECO:0000313" key="3">
    <source>
        <dbReference type="Proteomes" id="UP000245464"/>
    </source>
</evidence>
<gene>
    <name evidence="2" type="ORF">PtrM4_132070</name>
</gene>
<sequence>MPSSTQSTLSSMPSTLPSISTHLARKERAATRLLPAHTYHPAPAAPSNANLSLPERTTQSLHFSTLSSFRPSSTRKECTATRSLCAEVSPLPLPARPTGRSVLRSAKRSLLTDPTDSLPEGTTQSLHLPSEQSTHSFSRSSSTRSSTRSERVTATTRSQPTHAPRLGATTVSKSYTRPPPKAKQSLPSNTTQSFKTTTSTLSLQSRSQYTTQSLQAIQEEPSSVSPVDSVKAAWIEMRAERAARQAAVVPNTRFATRRYSPVVPSRDTTTETRPSVVSKSSVAPNTRLATSRNTPVVHSLDTTTVSIHAERAKKGEERQAAGPAFKSTNERVAARSMAVDSATRKAERIEREARIAKLRAELVASREARTASTKDSSRWTRSSRDQTVSARSQRTPPKVQKEETRPAAPAARRAPQPTSLKEEESTDPFVDRTNSTRPGKKIGGYHTANLEFKERLRAIASRPLPAPRATYILSDRSTERSGTFSSSRRPSETRTSGRPTTDTSSRAPAMPQAMSQAIRLPSILKPSYSVRFETGLKDRANLFDAEKRQGMYKDLMAGCLKITKNAGKPTAKTTYVNLARGSATFPPTRVPHGYVCPKIQPRKTVRFAESLESVQESERDRSNDNLLYYPYEEAGDKRPVSWMTGTMNAPELQRPPRLTMWKSFTLDDKDDTVITKFRSGPQRQRVCQVRGFYARQKEEIAEGGTNSALVTVKQLIEAFYGLKMTMRGSTVWSGVVMDENDPIECALPPHSFGTMTDRDYPGVWKFYSEAYRVDNDRPGYARHQCWLGGNCVKFSFGRKCVCSGAWVRKVGFLGDLKVVKGPRPKFASGSEVMVTESLPPAYGGNGMTVASNASSDDDSFITEAPGITSPHPRPYVTARGPPENTGEDDDRSMSSAKPYLRGRRIDTPVGEPRSPIRTPSPVGIMSAAESEWYRAIVARTMARARGEL</sequence>
<evidence type="ECO:0000313" key="2">
    <source>
        <dbReference type="EMBL" id="KAF7568594.1"/>
    </source>
</evidence>
<comment type="caution">
    <text evidence="2">The sequence shown here is derived from an EMBL/GenBank/DDBJ whole genome shotgun (WGS) entry which is preliminary data.</text>
</comment>
<proteinExistence type="predicted"/>
<feature type="region of interest" description="Disordered" evidence="1">
    <location>
        <begin position="263"/>
        <end position="288"/>
    </location>
</feature>
<feature type="region of interest" description="Disordered" evidence="1">
    <location>
        <begin position="1"/>
        <end position="52"/>
    </location>
</feature>
<organism evidence="2 3">
    <name type="scientific">Pyrenophora tritici-repentis</name>
    <dbReference type="NCBI Taxonomy" id="45151"/>
    <lineage>
        <taxon>Eukaryota</taxon>
        <taxon>Fungi</taxon>
        <taxon>Dikarya</taxon>
        <taxon>Ascomycota</taxon>
        <taxon>Pezizomycotina</taxon>
        <taxon>Dothideomycetes</taxon>
        <taxon>Pleosporomycetidae</taxon>
        <taxon>Pleosporales</taxon>
        <taxon>Pleosporineae</taxon>
        <taxon>Pleosporaceae</taxon>
        <taxon>Pyrenophora</taxon>
    </lineage>
</organism>
<name>A0A2W1GR22_9PLEO</name>
<feature type="compositionally biased region" description="Low complexity" evidence="1">
    <location>
        <begin position="35"/>
        <end position="52"/>
    </location>
</feature>
<feature type="region of interest" description="Disordered" evidence="1">
    <location>
        <begin position="364"/>
        <end position="446"/>
    </location>
</feature>
<feature type="compositionally biased region" description="Polar residues" evidence="1">
    <location>
        <begin position="385"/>
        <end position="395"/>
    </location>
</feature>
<feature type="region of interest" description="Disordered" evidence="1">
    <location>
        <begin position="853"/>
        <end position="922"/>
    </location>
</feature>